<keyword evidence="2" id="KW-1185">Reference proteome</keyword>
<protein>
    <submittedName>
        <fullName evidence="1">Uncharacterized protein</fullName>
    </submittedName>
</protein>
<accession>H1HKE5</accession>
<evidence type="ECO:0000313" key="1">
    <source>
        <dbReference type="EMBL" id="EHO73046.1"/>
    </source>
</evidence>
<gene>
    <name evidence="1" type="ORF">HMPREF9944_00639</name>
</gene>
<dbReference type="HOGENOM" id="CLU_2070968_0_0_10"/>
<evidence type="ECO:0000313" key="2">
    <source>
        <dbReference type="Proteomes" id="UP000003167"/>
    </source>
</evidence>
<organism evidence="1 2">
    <name type="scientific">Segatella maculosa OT 289</name>
    <dbReference type="NCBI Taxonomy" id="999422"/>
    <lineage>
        <taxon>Bacteria</taxon>
        <taxon>Pseudomonadati</taxon>
        <taxon>Bacteroidota</taxon>
        <taxon>Bacteroidia</taxon>
        <taxon>Bacteroidales</taxon>
        <taxon>Prevotellaceae</taxon>
        <taxon>Segatella</taxon>
    </lineage>
</organism>
<reference evidence="1 2" key="1">
    <citation type="submission" date="2011-12" db="EMBL/GenBank/DDBJ databases">
        <title>The Genome Sequence of Prevotella maculosa OT 289.</title>
        <authorList>
            <consortium name="The Broad Institute Genome Sequencing Platform"/>
            <person name="Earl A."/>
            <person name="Ward D."/>
            <person name="Feldgarden M."/>
            <person name="Gevers D."/>
            <person name="Izard J."/>
            <person name="Blanton J.M."/>
            <person name="Mathney J."/>
            <person name="Tanner A.C."/>
            <person name="Dewhirst F.E."/>
            <person name="Young S.K."/>
            <person name="Zeng Q."/>
            <person name="Gargeya S."/>
            <person name="Fitzgerald M."/>
            <person name="Haas B."/>
            <person name="Abouelleil A."/>
            <person name="Alvarado L."/>
            <person name="Arachchi H.M."/>
            <person name="Berlin A."/>
            <person name="Chapman S.B."/>
            <person name="Gearin G."/>
            <person name="Goldberg J."/>
            <person name="Griggs A."/>
            <person name="Gujja S."/>
            <person name="Hansen M."/>
            <person name="Heiman D."/>
            <person name="Howarth C."/>
            <person name="Larimer J."/>
            <person name="Lui A."/>
            <person name="MacDonald P.J.P."/>
            <person name="McCowen C."/>
            <person name="Montmayeur A."/>
            <person name="Murphy C."/>
            <person name="Neiman D."/>
            <person name="Pearson M."/>
            <person name="Priest M."/>
            <person name="Roberts A."/>
            <person name="Saif S."/>
            <person name="Shea T."/>
            <person name="Sisk P."/>
            <person name="Stolte C."/>
            <person name="Sykes S."/>
            <person name="Wortman J."/>
            <person name="Nusbaum C."/>
            <person name="Birren B."/>
        </authorList>
    </citation>
    <scope>NUCLEOTIDE SEQUENCE [LARGE SCALE GENOMIC DNA]</scope>
    <source>
        <strain evidence="1 2">OT 289</strain>
    </source>
</reference>
<sequence>MEKMGQERGQRNVNERYLLLVFDERQGRQRPTCADENYLPVVFLTYLTNHKGEQERFEEQTPPEFRCLSSLYVLHSQYVYSKTHRGFVVYRAGLTLHVNPVTEQRARDQRQGRCVFFQ</sequence>
<dbReference type="EMBL" id="AGEK01000016">
    <property type="protein sequence ID" value="EHO73046.1"/>
    <property type="molecule type" value="Genomic_DNA"/>
</dbReference>
<dbReference type="AlphaFoldDB" id="H1HKE5"/>
<dbReference type="Proteomes" id="UP000003167">
    <property type="component" value="Unassembled WGS sequence"/>
</dbReference>
<proteinExistence type="predicted"/>
<comment type="caution">
    <text evidence="1">The sequence shown here is derived from an EMBL/GenBank/DDBJ whole genome shotgun (WGS) entry which is preliminary data.</text>
</comment>
<name>H1HKE5_9BACT</name>